<proteinExistence type="predicted"/>
<feature type="region of interest" description="Disordered" evidence="1">
    <location>
        <begin position="315"/>
        <end position="362"/>
    </location>
</feature>
<feature type="compositionally biased region" description="Basic and acidic residues" evidence="1">
    <location>
        <begin position="333"/>
        <end position="342"/>
    </location>
</feature>
<evidence type="ECO:0000256" key="1">
    <source>
        <dbReference type="SAM" id="MobiDB-lite"/>
    </source>
</evidence>
<name>A0AAD6CBZ5_9EURO</name>
<organism evidence="2 3">
    <name type="scientific">Penicillium daleae</name>
    <dbReference type="NCBI Taxonomy" id="63821"/>
    <lineage>
        <taxon>Eukaryota</taxon>
        <taxon>Fungi</taxon>
        <taxon>Dikarya</taxon>
        <taxon>Ascomycota</taxon>
        <taxon>Pezizomycotina</taxon>
        <taxon>Eurotiomycetes</taxon>
        <taxon>Eurotiomycetidae</taxon>
        <taxon>Eurotiales</taxon>
        <taxon>Aspergillaceae</taxon>
        <taxon>Penicillium</taxon>
    </lineage>
</organism>
<dbReference type="AlphaFoldDB" id="A0AAD6CBZ5"/>
<evidence type="ECO:0000313" key="3">
    <source>
        <dbReference type="Proteomes" id="UP001213681"/>
    </source>
</evidence>
<gene>
    <name evidence="2" type="ORF">N7458_001931</name>
</gene>
<accession>A0AAD6CBZ5</accession>
<reference evidence="2" key="2">
    <citation type="journal article" date="2023" name="IMA Fungus">
        <title>Comparative genomic study of the Penicillium genus elucidates a diverse pangenome and 15 lateral gene transfer events.</title>
        <authorList>
            <person name="Petersen C."/>
            <person name="Sorensen T."/>
            <person name="Nielsen M.R."/>
            <person name="Sondergaard T.E."/>
            <person name="Sorensen J.L."/>
            <person name="Fitzpatrick D.A."/>
            <person name="Frisvad J.C."/>
            <person name="Nielsen K.L."/>
        </authorList>
    </citation>
    <scope>NUCLEOTIDE SEQUENCE</scope>
    <source>
        <strain evidence="2">IBT 16125</strain>
    </source>
</reference>
<dbReference type="RefSeq" id="XP_056769421.1">
    <property type="nucleotide sequence ID" value="XM_056905314.1"/>
</dbReference>
<sequence>MASFVYSSSSLPPKTPKEWEVVLMEVKRLYLDRQYKQCAARATKLLATTGKTDVSVRCLEVFPKAWQLIILMQVHPIYIAYLAFHAAISYEFLGQAAHLYSSNKVNYLQAALDSFLECLRSIPESFPLPKLATVYPTPPPSPQSVSQTQSPLTSYDYSATSDEAQECSPLQPLVVDALTRMIDVSLNIPDVEDPFVSDSETEGQDFFMRACIASVDARGGSLQNNALFRVQLPQVTDTNELEEFIKMNSLMPSPLRVRKSVCELPPPVRRYPGMFDTPTKLGKSVRARRPLQPIPEIRLNLGHIKLTAAQVAKGLAARSSPSRIPRTPTKNGPKGDEREGNENKGNGHKGEEKTVQNKATTPMLQPGVDFLRSQVNANISDVRRHVEKVAEIQRVRRARKIRRAASFWSFSPVTQAEGGKVDLEPELIMDELGNVLAKESKEQRIARLRADGWTTVGMRSPRSTWKGAGYYQELCNVVLTEMCVDN</sequence>
<dbReference type="Proteomes" id="UP001213681">
    <property type="component" value="Unassembled WGS sequence"/>
</dbReference>
<dbReference type="EMBL" id="JAPVEA010000002">
    <property type="protein sequence ID" value="KAJ5460379.1"/>
    <property type="molecule type" value="Genomic_DNA"/>
</dbReference>
<keyword evidence="3" id="KW-1185">Reference proteome</keyword>
<reference evidence="2" key="1">
    <citation type="submission" date="2022-12" db="EMBL/GenBank/DDBJ databases">
        <authorList>
            <person name="Petersen C."/>
        </authorList>
    </citation>
    <scope>NUCLEOTIDE SEQUENCE</scope>
    <source>
        <strain evidence="2">IBT 16125</strain>
    </source>
</reference>
<evidence type="ECO:0000313" key="2">
    <source>
        <dbReference type="EMBL" id="KAJ5460379.1"/>
    </source>
</evidence>
<dbReference type="GeneID" id="81595557"/>
<protein>
    <submittedName>
        <fullName evidence="2">Uncharacterized protein</fullName>
    </submittedName>
</protein>
<comment type="caution">
    <text evidence="2">The sequence shown here is derived from an EMBL/GenBank/DDBJ whole genome shotgun (WGS) entry which is preliminary data.</text>
</comment>